<organism evidence="8 9">
    <name type="scientific">Streptosporangium subroseum</name>
    <dbReference type="NCBI Taxonomy" id="106412"/>
    <lineage>
        <taxon>Bacteria</taxon>
        <taxon>Bacillati</taxon>
        <taxon>Actinomycetota</taxon>
        <taxon>Actinomycetes</taxon>
        <taxon>Streptosporangiales</taxon>
        <taxon>Streptosporangiaceae</taxon>
        <taxon>Streptosporangium</taxon>
    </lineage>
</organism>
<sequence length="471" mass="48408">MSDTVPVPAPGSTGPASDTVPDPGSTTGPASETVPDLVTVSPDPVTVSGPGSIAGPDTVAAAVVTVVGIGADGWEGLSPAARRELHAAEVLMGSVRQLALVPEPAAERVAWPSPLLPALPALITAHRGRRICVLASGDPMFHGIGTTLVRLLGVDRVRVLPHPSAVSLACARLGWAVDQVEAVSLVTRPVESLHTAIHAGRRVLILSADGRTPARIAELLTTRGYGESPMTVLERLGDAEERVISGTASGWSLSVAHDLNVVAVECRADAGTVPLPCLPGLPDEAFEHDGQLTKSEVRAVTLSRLAPVPGELLWDVGAGAGSIGIEWMRAHPANRAVAVENHPERAARIARNASKLGVPGLKVVTGAAPAALAGLERPDAVFVGGGVTAAGMVEACWEALRPGGRLVANAVTIESETVLASRYGELGGDLIRLTVGRAAPVGGFTGWRPMMPVTIWTAVKPFPRTPGSDDA</sequence>
<dbReference type="SUPFAM" id="SSF53335">
    <property type="entry name" value="S-adenosyl-L-methionine-dependent methyltransferases"/>
    <property type="match status" value="1"/>
</dbReference>
<evidence type="ECO:0000259" key="7">
    <source>
        <dbReference type="Pfam" id="PF00590"/>
    </source>
</evidence>
<dbReference type="GO" id="GO:0008276">
    <property type="term" value="F:protein methyltransferase activity"/>
    <property type="evidence" value="ECO:0007669"/>
    <property type="project" value="InterPro"/>
</dbReference>
<protein>
    <submittedName>
        <fullName evidence="8">Precorrin-6Y C5,15-methyltransferase (Decarboxylating)</fullName>
    </submittedName>
</protein>
<evidence type="ECO:0000256" key="2">
    <source>
        <dbReference type="ARBA" id="ARBA00022573"/>
    </source>
</evidence>
<dbReference type="InterPro" id="IPR000878">
    <property type="entry name" value="4pyrrol_Mease"/>
</dbReference>
<accession>A0A239IYG4</accession>
<keyword evidence="4 8" id="KW-0808">Transferase</keyword>
<evidence type="ECO:0000256" key="1">
    <source>
        <dbReference type="ARBA" id="ARBA00004953"/>
    </source>
</evidence>
<dbReference type="NCBIfam" id="TIGR02469">
    <property type="entry name" value="CbiT"/>
    <property type="match status" value="1"/>
</dbReference>
<gene>
    <name evidence="8" type="ORF">SAMN05216276_102127</name>
</gene>
<dbReference type="InterPro" id="IPR014008">
    <property type="entry name" value="Cbl_synth_MTase_CbiT"/>
</dbReference>
<dbReference type="EMBL" id="FZOD01000021">
    <property type="protein sequence ID" value="SNS98650.1"/>
    <property type="molecule type" value="Genomic_DNA"/>
</dbReference>
<feature type="region of interest" description="Disordered" evidence="6">
    <location>
        <begin position="1"/>
        <end position="43"/>
    </location>
</feature>
<evidence type="ECO:0000256" key="5">
    <source>
        <dbReference type="ARBA" id="ARBA00022691"/>
    </source>
</evidence>
<evidence type="ECO:0000256" key="4">
    <source>
        <dbReference type="ARBA" id="ARBA00022679"/>
    </source>
</evidence>
<evidence type="ECO:0000313" key="8">
    <source>
        <dbReference type="EMBL" id="SNS98650.1"/>
    </source>
</evidence>
<dbReference type="Gene3D" id="3.40.50.150">
    <property type="entry name" value="Vaccinia Virus protein VP39"/>
    <property type="match status" value="1"/>
</dbReference>
<dbReference type="UniPathway" id="UPA00148"/>
<keyword evidence="5" id="KW-0949">S-adenosyl-L-methionine</keyword>
<dbReference type="Gene3D" id="3.30.950.10">
    <property type="entry name" value="Methyltransferase, Cobalt-precorrin-4 Transmethylase, Domain 2"/>
    <property type="match status" value="1"/>
</dbReference>
<proteinExistence type="predicted"/>
<evidence type="ECO:0000256" key="6">
    <source>
        <dbReference type="SAM" id="MobiDB-lite"/>
    </source>
</evidence>
<dbReference type="PANTHER" id="PTHR43182">
    <property type="entry name" value="COBALT-PRECORRIN-6B C(15)-METHYLTRANSFERASE (DECARBOXYLATING)"/>
    <property type="match status" value="1"/>
</dbReference>
<reference evidence="8 9" key="1">
    <citation type="submission" date="2017-06" db="EMBL/GenBank/DDBJ databases">
        <authorList>
            <person name="Kim H.J."/>
            <person name="Triplett B.A."/>
        </authorList>
    </citation>
    <scope>NUCLEOTIDE SEQUENCE [LARGE SCALE GENOMIC DNA]</scope>
    <source>
        <strain evidence="8 9">CGMCC 4.2132</strain>
    </source>
</reference>
<keyword evidence="2" id="KW-0169">Cobalamin biosynthesis</keyword>
<dbReference type="InterPro" id="IPR014777">
    <property type="entry name" value="4pyrrole_Mease_sub1"/>
</dbReference>
<dbReference type="InterPro" id="IPR012818">
    <property type="entry name" value="CbiE"/>
</dbReference>
<evidence type="ECO:0000256" key="3">
    <source>
        <dbReference type="ARBA" id="ARBA00022603"/>
    </source>
</evidence>
<name>A0A239IYG4_9ACTN</name>
<dbReference type="PANTHER" id="PTHR43182:SF1">
    <property type="entry name" value="COBALT-PRECORRIN-7 C(5)-METHYLTRANSFERASE"/>
    <property type="match status" value="1"/>
</dbReference>
<keyword evidence="3 8" id="KW-0489">Methyltransferase</keyword>
<dbReference type="SUPFAM" id="SSF53790">
    <property type="entry name" value="Tetrapyrrole methylase"/>
    <property type="match status" value="1"/>
</dbReference>
<dbReference type="CDD" id="cd02440">
    <property type="entry name" value="AdoMet_MTases"/>
    <property type="match status" value="1"/>
</dbReference>
<dbReference type="Pfam" id="PF00590">
    <property type="entry name" value="TP_methylase"/>
    <property type="match status" value="1"/>
</dbReference>
<dbReference type="RefSeq" id="WP_245878461.1">
    <property type="nucleotide sequence ID" value="NZ_FZOD01000021.1"/>
</dbReference>
<feature type="domain" description="Tetrapyrrole methylase" evidence="7">
    <location>
        <begin position="64"/>
        <end position="248"/>
    </location>
</feature>
<dbReference type="Gene3D" id="3.40.1010.10">
    <property type="entry name" value="Cobalt-precorrin-4 Transmethylase, Domain 1"/>
    <property type="match status" value="1"/>
</dbReference>
<dbReference type="InterPro" id="IPR050714">
    <property type="entry name" value="Cobalamin_biosynth_MTase"/>
</dbReference>
<dbReference type="GO" id="GO:0009236">
    <property type="term" value="P:cobalamin biosynthetic process"/>
    <property type="evidence" value="ECO:0007669"/>
    <property type="project" value="UniProtKB-UniPathway"/>
</dbReference>
<dbReference type="AlphaFoldDB" id="A0A239IYG4"/>
<dbReference type="InterPro" id="IPR035996">
    <property type="entry name" value="4pyrrol_Methylase_sf"/>
</dbReference>
<dbReference type="InterPro" id="IPR014776">
    <property type="entry name" value="4pyrrole_Mease_sub2"/>
</dbReference>
<dbReference type="InterPro" id="IPR029063">
    <property type="entry name" value="SAM-dependent_MTases_sf"/>
</dbReference>
<comment type="pathway">
    <text evidence="1">Cofactor biosynthesis; adenosylcobalamin biosynthesis.</text>
</comment>
<dbReference type="Proteomes" id="UP000198282">
    <property type="component" value="Unassembled WGS sequence"/>
</dbReference>
<dbReference type="CDD" id="cd11644">
    <property type="entry name" value="Precorrin-6Y-MT"/>
    <property type="match status" value="1"/>
</dbReference>
<evidence type="ECO:0000313" key="9">
    <source>
        <dbReference type="Proteomes" id="UP000198282"/>
    </source>
</evidence>
<keyword evidence="9" id="KW-1185">Reference proteome</keyword>
<dbReference type="GO" id="GO:0032259">
    <property type="term" value="P:methylation"/>
    <property type="evidence" value="ECO:0007669"/>
    <property type="project" value="UniProtKB-KW"/>
</dbReference>
<dbReference type="NCBIfam" id="TIGR02467">
    <property type="entry name" value="CbiE"/>
    <property type="match status" value="1"/>
</dbReference>